<reference evidence="2 3" key="1">
    <citation type="submission" date="2016-06" db="EMBL/GenBank/DDBJ databases">
        <title>Four novel species of enterococci isolated from chicken manure.</title>
        <authorList>
            <person name="Van Tyne D."/>
        </authorList>
    </citation>
    <scope>NUCLEOTIDE SEQUENCE [LARGE SCALE GENOMIC DNA]</scope>
    <source>
        <strain evidence="2 3">CU12B</strain>
    </source>
</reference>
<dbReference type="EMBL" id="MAEL01000031">
    <property type="protein sequence ID" value="KAF1304630.1"/>
    <property type="molecule type" value="Genomic_DNA"/>
</dbReference>
<name>A0ABQ6Z0S2_9ENTE</name>
<feature type="transmembrane region" description="Helical" evidence="1">
    <location>
        <begin position="281"/>
        <end position="305"/>
    </location>
</feature>
<dbReference type="Pfam" id="PF07613">
    <property type="entry name" value="DUF1576"/>
    <property type="match status" value="2"/>
</dbReference>
<feature type="transmembrane region" description="Helical" evidence="1">
    <location>
        <begin position="67"/>
        <end position="90"/>
    </location>
</feature>
<feature type="transmembrane region" description="Helical" evidence="1">
    <location>
        <begin position="201"/>
        <end position="220"/>
    </location>
</feature>
<organism evidence="2 3">
    <name type="scientific">Candidatus Enterococcus willemsii</name>
    <dbReference type="NCBI Taxonomy" id="1857215"/>
    <lineage>
        <taxon>Bacteria</taxon>
        <taxon>Bacillati</taxon>
        <taxon>Bacillota</taxon>
        <taxon>Bacilli</taxon>
        <taxon>Lactobacillales</taxon>
        <taxon>Enterococcaceae</taxon>
        <taxon>Enterococcus</taxon>
    </lineage>
</organism>
<accession>A0ABQ6Z0S2</accession>
<dbReference type="InterPro" id="IPR011470">
    <property type="entry name" value="DUF1576"/>
</dbReference>
<dbReference type="Proteomes" id="UP000782705">
    <property type="component" value="Unassembled WGS sequence"/>
</dbReference>
<evidence type="ECO:0000313" key="2">
    <source>
        <dbReference type="EMBL" id="KAF1304630.1"/>
    </source>
</evidence>
<protein>
    <recommendedName>
        <fullName evidence="4">DUF1576 domain-containing protein</fullName>
    </recommendedName>
</protein>
<feature type="transmembrane region" description="Helical" evidence="1">
    <location>
        <begin position="26"/>
        <end position="47"/>
    </location>
</feature>
<evidence type="ECO:0000256" key="1">
    <source>
        <dbReference type="SAM" id="Phobius"/>
    </source>
</evidence>
<feature type="transmembrane region" description="Helical" evidence="1">
    <location>
        <begin position="140"/>
        <end position="162"/>
    </location>
</feature>
<feature type="transmembrane region" description="Helical" evidence="1">
    <location>
        <begin position="241"/>
        <end position="261"/>
    </location>
</feature>
<keyword evidence="1" id="KW-0812">Transmembrane</keyword>
<feature type="transmembrane region" description="Helical" evidence="1">
    <location>
        <begin position="380"/>
        <end position="399"/>
    </location>
</feature>
<comment type="caution">
    <text evidence="2">The sequence shown here is derived from an EMBL/GenBank/DDBJ whole genome shotgun (WGS) entry which is preliminary data.</text>
</comment>
<gene>
    <name evidence="2" type="ORF">BAU17_10535</name>
</gene>
<feature type="transmembrane region" description="Helical" evidence="1">
    <location>
        <begin position="174"/>
        <end position="195"/>
    </location>
</feature>
<evidence type="ECO:0000313" key="3">
    <source>
        <dbReference type="Proteomes" id="UP000782705"/>
    </source>
</evidence>
<keyword evidence="1" id="KW-0472">Membrane</keyword>
<evidence type="ECO:0008006" key="4">
    <source>
        <dbReference type="Google" id="ProtNLM"/>
    </source>
</evidence>
<feature type="transmembrane region" description="Helical" evidence="1">
    <location>
        <begin position="312"/>
        <end position="333"/>
    </location>
</feature>
<proteinExistence type="predicted"/>
<feature type="transmembrane region" description="Helical" evidence="1">
    <location>
        <begin position="405"/>
        <end position="423"/>
    </location>
</feature>
<sequence length="441" mass="47643">MDKEKKSIILQTENKNLNLKKQVSRYHLMISYSLLLIAIGLFSETPANLWEGTLRIFTSPSNLLTDYFAVGNFGSAFVNSGILTLVSVLVVRSHGATVSGPLIAAFFTVSGFSFFGKNLYNSLPIIIGVYCYAKLVHKPYSQYLLVALFGSSISPVISYLTFGTNLPLSIGIPLGYIVGILVGMVLPPLASQFLLFHQGFSLYNVGFTAGIVAMFVTSMYRLFGGEISTISILSTDYHSMIVIFLLVLFSCLFIIGFFLNRKSFEGLKEIFASSGTLVTDFVAIAEIGATMMNMSIVGFMLFGFVKLMGGTFSGPILGGVLTVVGFSAFGNHWKNSLPILIGVVLASKLSPDFSGDTFTVILSAIFGTSLAPISGYYGAFYGILAGFIHLTLVSNITYLHGGLNLYNNGFSCGFVAAFMVPLLDTISQVKRGKTHAGKRKI</sequence>
<dbReference type="RefSeq" id="WP_161901658.1">
    <property type="nucleotide sequence ID" value="NZ_MAEL01000031.1"/>
</dbReference>
<keyword evidence="3" id="KW-1185">Reference proteome</keyword>
<keyword evidence="1" id="KW-1133">Transmembrane helix</keyword>
<feature type="transmembrane region" description="Helical" evidence="1">
    <location>
        <begin position="102"/>
        <end position="120"/>
    </location>
</feature>